<reference evidence="1" key="1">
    <citation type="journal article" date="2025" name="Int. J. Syst. Evol. Microbiol.">
        <title>Inconstantimicrobium mannanitabidum sp. nov., a novel member of the family Clostridiaceae isolated from anoxic soil under the treatment of reductive soil disinfestation.</title>
        <authorList>
            <person name="Ueki A."/>
            <person name="Tonouchi A."/>
            <person name="Honma S."/>
            <person name="Kaku N."/>
            <person name="Ueki K."/>
        </authorList>
    </citation>
    <scope>NUCLEOTIDE SEQUENCE</scope>
    <source>
        <strain evidence="1">TW13</strain>
    </source>
</reference>
<evidence type="ECO:0000313" key="2">
    <source>
        <dbReference type="Proteomes" id="UP001058074"/>
    </source>
</evidence>
<keyword evidence="2" id="KW-1185">Reference proteome</keyword>
<dbReference type="Proteomes" id="UP001058074">
    <property type="component" value="Unassembled WGS sequence"/>
</dbReference>
<name>A0ACB5R820_9CLOT</name>
<sequence>MHNIIYKYMSELGIDKSIRDEIMSLFKLEEVKAGDIILEVGENTHVVCLILQGIVRGYYLDEDGNDVTKCFSKEKEWCCVYNYLEDGPAAFYVEALEHCILAEIKVSDIHELMVKYPSINILYQKLINKAFLKVEEKGASFQIMDAKERYLLFRDKNPDICSRVKQEYIASYLGITPSSLSRIRKNL</sequence>
<organism evidence="1 2">
    <name type="scientific">Inconstantimicrobium mannanitabidum</name>
    <dbReference type="NCBI Taxonomy" id="1604901"/>
    <lineage>
        <taxon>Bacteria</taxon>
        <taxon>Bacillati</taxon>
        <taxon>Bacillota</taxon>
        <taxon>Clostridia</taxon>
        <taxon>Eubacteriales</taxon>
        <taxon>Clostridiaceae</taxon>
        <taxon>Inconstantimicrobium</taxon>
    </lineage>
</organism>
<proteinExistence type="predicted"/>
<protein>
    <submittedName>
        <fullName evidence="1">cAMP-binding protein</fullName>
    </submittedName>
</protein>
<comment type="caution">
    <text evidence="1">The sequence shown here is derived from an EMBL/GenBank/DDBJ whole genome shotgun (WGS) entry which is preliminary data.</text>
</comment>
<gene>
    <name evidence="1" type="ORF">rsdtw13_04220</name>
</gene>
<accession>A0ACB5R820</accession>
<dbReference type="EMBL" id="BROD01000001">
    <property type="protein sequence ID" value="GKX65164.1"/>
    <property type="molecule type" value="Genomic_DNA"/>
</dbReference>
<evidence type="ECO:0000313" key="1">
    <source>
        <dbReference type="EMBL" id="GKX65164.1"/>
    </source>
</evidence>